<evidence type="ECO:0000256" key="4">
    <source>
        <dbReference type="ARBA" id="ARBA00022531"/>
    </source>
</evidence>
<sequence>MSYNQYTPVQESGPSKLVIGGVACATTLLVAAATFAMTAPAQQTSLYTAQAVRPVTQVGAAAPMMARPAVQQPQFAEAAEAAEVPQFDFSAAALNPTAAPKSNFALVGAFTSMLMAVAASMFAAFGYRSESIAMAMSGGAKKGPLSRSASKGGQARGGQAGVGYKGSTIAGSAPTTRDGKPGFVYKLGVKNGLGNVDEYSPIYEPSEWKADGDVYEPGALGLAIWAAGFLSLLGVSGFLIYYTSAL</sequence>
<feature type="transmembrane region" description="Helical" evidence="10">
    <location>
        <begin position="104"/>
        <end position="127"/>
    </location>
</feature>
<keyword evidence="10" id="KW-1133">Transmembrane helix</keyword>
<accession>A0A7S1IZS9</accession>
<dbReference type="GO" id="GO:0009654">
    <property type="term" value="C:photosystem II oxygen evolving complex"/>
    <property type="evidence" value="ECO:0007669"/>
    <property type="project" value="InterPro"/>
</dbReference>
<dbReference type="GO" id="GO:0015979">
    <property type="term" value="P:photosynthesis"/>
    <property type="evidence" value="ECO:0007669"/>
    <property type="project" value="UniProtKB-KW"/>
</dbReference>
<protein>
    <recommendedName>
        <fullName evidence="12">Photosystem II 10 kDa polypeptide, chloroplastic</fullName>
    </recommendedName>
</protein>
<feature type="transmembrane region" description="Helical" evidence="10">
    <location>
        <begin position="17"/>
        <end position="37"/>
    </location>
</feature>
<evidence type="ECO:0000256" key="6">
    <source>
        <dbReference type="ARBA" id="ARBA00022946"/>
    </source>
</evidence>
<keyword evidence="8 10" id="KW-0472">Membrane</keyword>
<keyword evidence="5" id="KW-0934">Plastid</keyword>
<dbReference type="InterPro" id="IPR006814">
    <property type="entry name" value="PSII_PsbR"/>
</dbReference>
<keyword evidence="7" id="KW-0793">Thylakoid</keyword>
<gene>
    <name evidence="11" type="ORF">EGYM00392_LOCUS38608</name>
</gene>
<organism evidence="11">
    <name type="scientific">Eutreptiella gymnastica</name>
    <dbReference type="NCBI Taxonomy" id="73025"/>
    <lineage>
        <taxon>Eukaryota</taxon>
        <taxon>Discoba</taxon>
        <taxon>Euglenozoa</taxon>
        <taxon>Euglenida</taxon>
        <taxon>Spirocuta</taxon>
        <taxon>Euglenophyceae</taxon>
        <taxon>Eutreptiales</taxon>
        <taxon>Eutreptiaceae</taxon>
        <taxon>Eutreptiella</taxon>
    </lineage>
</organism>
<keyword evidence="3" id="KW-0150">Chloroplast</keyword>
<evidence type="ECO:0000256" key="9">
    <source>
        <dbReference type="ARBA" id="ARBA00023276"/>
    </source>
</evidence>
<dbReference type="GO" id="GO:0009535">
    <property type="term" value="C:chloroplast thylakoid membrane"/>
    <property type="evidence" value="ECO:0007669"/>
    <property type="project" value="UniProtKB-SubCell"/>
</dbReference>
<keyword evidence="6" id="KW-0809">Transit peptide</keyword>
<evidence type="ECO:0000256" key="10">
    <source>
        <dbReference type="SAM" id="Phobius"/>
    </source>
</evidence>
<evidence type="ECO:0000256" key="5">
    <source>
        <dbReference type="ARBA" id="ARBA00022640"/>
    </source>
</evidence>
<comment type="subcellular location">
    <subcellularLocation>
        <location evidence="1">Plastid</location>
        <location evidence="1">Chloroplast thylakoid membrane</location>
    </subcellularLocation>
</comment>
<evidence type="ECO:0000256" key="7">
    <source>
        <dbReference type="ARBA" id="ARBA00023078"/>
    </source>
</evidence>
<evidence type="ECO:0008006" key="12">
    <source>
        <dbReference type="Google" id="ProtNLM"/>
    </source>
</evidence>
<evidence type="ECO:0000256" key="2">
    <source>
        <dbReference type="ARBA" id="ARBA00006659"/>
    </source>
</evidence>
<dbReference type="AlphaFoldDB" id="A0A7S1IZS9"/>
<evidence type="ECO:0000256" key="1">
    <source>
        <dbReference type="ARBA" id="ARBA00004334"/>
    </source>
</evidence>
<comment type="similarity">
    <text evidence="2">Belongs to the psbR family.</text>
</comment>
<evidence type="ECO:0000256" key="8">
    <source>
        <dbReference type="ARBA" id="ARBA00023136"/>
    </source>
</evidence>
<keyword evidence="9" id="KW-0604">Photosystem II</keyword>
<feature type="transmembrane region" description="Helical" evidence="10">
    <location>
        <begin position="222"/>
        <end position="242"/>
    </location>
</feature>
<evidence type="ECO:0000313" key="11">
    <source>
        <dbReference type="EMBL" id="CAD9027475.1"/>
    </source>
</evidence>
<reference evidence="11" key="1">
    <citation type="submission" date="2021-01" db="EMBL/GenBank/DDBJ databases">
        <authorList>
            <person name="Corre E."/>
            <person name="Pelletier E."/>
            <person name="Niang G."/>
            <person name="Scheremetjew M."/>
            <person name="Finn R."/>
            <person name="Kale V."/>
            <person name="Holt S."/>
            <person name="Cochrane G."/>
            <person name="Meng A."/>
            <person name="Brown T."/>
            <person name="Cohen L."/>
        </authorList>
    </citation>
    <scope>NUCLEOTIDE SEQUENCE</scope>
    <source>
        <strain evidence="11">NIES-381</strain>
    </source>
</reference>
<keyword evidence="10" id="KW-0812">Transmembrane</keyword>
<proteinExistence type="inferred from homology"/>
<dbReference type="Pfam" id="PF04725">
    <property type="entry name" value="PsbR"/>
    <property type="match status" value="1"/>
</dbReference>
<keyword evidence="4" id="KW-0602">Photosynthesis</keyword>
<evidence type="ECO:0000256" key="3">
    <source>
        <dbReference type="ARBA" id="ARBA00022528"/>
    </source>
</evidence>
<dbReference type="EMBL" id="HBGA01104062">
    <property type="protein sequence ID" value="CAD9027475.1"/>
    <property type="molecule type" value="Transcribed_RNA"/>
</dbReference>
<name>A0A7S1IZS9_9EUGL</name>